<evidence type="ECO:0000256" key="1">
    <source>
        <dbReference type="SAM" id="MobiDB-lite"/>
    </source>
</evidence>
<dbReference type="GO" id="GO:0003677">
    <property type="term" value="F:DNA binding"/>
    <property type="evidence" value="ECO:0007669"/>
    <property type="project" value="InterPro"/>
</dbReference>
<dbReference type="OrthoDB" id="2679623at2"/>
<comment type="caution">
    <text evidence="2">The sequence shown here is derived from an EMBL/GenBank/DDBJ whole genome shotgun (WGS) entry which is preliminary data.</text>
</comment>
<accession>A0A5C8Z5C6</accession>
<dbReference type="RefSeq" id="WP_139713833.1">
    <property type="nucleotide sequence ID" value="NZ_VKAC01000014.1"/>
</dbReference>
<protein>
    <submittedName>
        <fullName evidence="2">Uncharacterized protein</fullName>
    </submittedName>
</protein>
<dbReference type="Proteomes" id="UP000321234">
    <property type="component" value="Unassembled WGS sequence"/>
</dbReference>
<evidence type="ECO:0000313" key="3">
    <source>
        <dbReference type="Proteomes" id="UP000321234"/>
    </source>
</evidence>
<dbReference type="Gene3D" id="1.10.260.40">
    <property type="entry name" value="lambda repressor-like DNA-binding domains"/>
    <property type="match status" value="1"/>
</dbReference>
<reference evidence="2 3" key="1">
    <citation type="submission" date="2019-07" db="EMBL/GenBank/DDBJ databases">
        <title>Quadrisphaera sp. strain DD2A genome sequencing and assembly.</title>
        <authorList>
            <person name="Kim I."/>
        </authorList>
    </citation>
    <scope>NUCLEOTIDE SEQUENCE [LARGE SCALE GENOMIC DNA]</scope>
    <source>
        <strain evidence="2 3">DD2A</strain>
    </source>
</reference>
<proteinExistence type="predicted"/>
<organism evidence="2 3">
    <name type="scientific">Quadrisphaera setariae</name>
    <dbReference type="NCBI Taxonomy" id="2593304"/>
    <lineage>
        <taxon>Bacteria</taxon>
        <taxon>Bacillati</taxon>
        <taxon>Actinomycetota</taxon>
        <taxon>Actinomycetes</taxon>
        <taxon>Kineosporiales</taxon>
        <taxon>Kineosporiaceae</taxon>
        <taxon>Quadrisphaera</taxon>
    </lineage>
</organism>
<name>A0A5C8Z5C6_9ACTN</name>
<keyword evidence="3" id="KW-1185">Reference proteome</keyword>
<sequence length="192" mass="20387">MSPWLGALRRRGPAARTQPAARLMAAPSMGRERPAPAPAPLGARVRTVVDTVRSLKEAPKTPAEIERDTAALRADGVIPADLLHRVLAGDNGATVDLTAVQLTTLADCYGLTPAYFLGTDAEVEEIEAGLEYLRLVRDPSTIGVPYLCTRSGAVNARLLRAHSQLMQEAPRLLAEHRGGTAPPSTDPPGTRS</sequence>
<dbReference type="InterPro" id="IPR010982">
    <property type="entry name" value="Lambda_DNA-bd_dom_sf"/>
</dbReference>
<dbReference type="EMBL" id="VKAC01000014">
    <property type="protein sequence ID" value="TXR52489.1"/>
    <property type="molecule type" value="Genomic_DNA"/>
</dbReference>
<gene>
    <name evidence="2" type="ORF">FMM08_20065</name>
</gene>
<feature type="region of interest" description="Disordered" evidence="1">
    <location>
        <begin position="173"/>
        <end position="192"/>
    </location>
</feature>
<dbReference type="AlphaFoldDB" id="A0A5C8Z5C6"/>
<evidence type="ECO:0000313" key="2">
    <source>
        <dbReference type="EMBL" id="TXR52489.1"/>
    </source>
</evidence>